<proteinExistence type="predicted"/>
<evidence type="ECO:0000313" key="5">
    <source>
        <dbReference type="Proteomes" id="UP000813462"/>
    </source>
</evidence>
<protein>
    <recommendedName>
        <fullName evidence="3">DC1 domain-containing protein</fullName>
    </recommendedName>
</protein>
<comment type="caution">
    <text evidence="4">The sequence shown here is derived from an EMBL/GenBank/DDBJ whole genome shotgun (WGS) entry which is preliminary data.</text>
</comment>
<keyword evidence="1" id="KW-0677">Repeat</keyword>
<evidence type="ECO:0000256" key="2">
    <source>
        <dbReference type="SAM" id="Coils"/>
    </source>
</evidence>
<feature type="domain" description="DC1" evidence="3">
    <location>
        <begin position="108"/>
        <end position="159"/>
    </location>
</feature>
<evidence type="ECO:0000256" key="1">
    <source>
        <dbReference type="ARBA" id="ARBA00022737"/>
    </source>
</evidence>
<sequence>MYRPLVGRRAIDTNHPSHHHPLREWDRCIDINHPSHNYPLRKWDRGNINCPEIICRGCNRDSADVYCRRGRNRDSADVYCPEEGCEYFLHTFCADLGRLNKYPHVDHPLHPQHPLTLYFDSFPNDQTEFVCSFCKETKTSGCFLFHCAHCDFYLDFYCALNFQSEKTLLSQYQFPHFLHPYRGHTYSPYCSLDYVIKNVCRACGLNIGYNELVLKCSGFNCMYYLHVHFFRIPKEMKHPLHPQHTLALLEGPPPAKVVNPSIILRNIRSDISSTSFHCNACCSRIRENGFRDRCAVCNALFSTSRKVYCCVDCNFNVHKACLSLPLNVDYEDHVHTFTLITSFNEDEDELHRGKPTLDEPKIYRNSKAPIRKSNSGINSDEKQLVSQLDMKIEKIGEMLKQLLDERHRENVTEKLDKLEKSNAEAEGMLRQLRELMN</sequence>
<dbReference type="InterPro" id="IPR004146">
    <property type="entry name" value="DC1"/>
</dbReference>
<dbReference type="SUPFAM" id="SSF57889">
    <property type="entry name" value="Cysteine-rich domain"/>
    <property type="match status" value="2"/>
</dbReference>
<feature type="coiled-coil region" evidence="2">
    <location>
        <begin position="385"/>
        <end position="435"/>
    </location>
</feature>
<name>A0A978UKE8_ZIZJJ</name>
<reference evidence="4" key="1">
    <citation type="journal article" date="2021" name="Front. Plant Sci.">
        <title>Chromosome-Scale Genome Assembly for Chinese Sour Jujube and Insights Into Its Genome Evolution and Domestication Signature.</title>
        <authorList>
            <person name="Shen L.-Y."/>
            <person name="Luo H."/>
            <person name="Wang X.-L."/>
            <person name="Wang X.-M."/>
            <person name="Qiu X.-J."/>
            <person name="Liu H."/>
            <person name="Zhou S.-S."/>
            <person name="Jia K.-H."/>
            <person name="Nie S."/>
            <person name="Bao Y.-T."/>
            <person name="Zhang R.-G."/>
            <person name="Yun Q.-Z."/>
            <person name="Chai Y.-H."/>
            <person name="Lu J.-Y."/>
            <person name="Li Y."/>
            <person name="Zhao S.-W."/>
            <person name="Mao J.-F."/>
            <person name="Jia S.-G."/>
            <person name="Mao Y.-M."/>
        </authorList>
    </citation>
    <scope>NUCLEOTIDE SEQUENCE</scope>
    <source>
        <strain evidence="4">AT0</strain>
        <tissue evidence="4">Leaf</tissue>
    </source>
</reference>
<gene>
    <name evidence="4" type="ORF">FEM48_Zijuj10G0012100</name>
</gene>
<evidence type="ECO:0000259" key="3">
    <source>
        <dbReference type="Pfam" id="PF03107"/>
    </source>
</evidence>
<dbReference type="PANTHER" id="PTHR46288">
    <property type="entry name" value="PHORBOL-ESTER/DAG-TYPE DOMAIN-CONTAINING PROTEIN"/>
    <property type="match status" value="1"/>
</dbReference>
<keyword evidence="2" id="KW-0175">Coiled coil</keyword>
<dbReference type="InterPro" id="IPR046349">
    <property type="entry name" value="C1-like_sf"/>
</dbReference>
<organism evidence="4 5">
    <name type="scientific">Ziziphus jujuba var. spinosa</name>
    <dbReference type="NCBI Taxonomy" id="714518"/>
    <lineage>
        <taxon>Eukaryota</taxon>
        <taxon>Viridiplantae</taxon>
        <taxon>Streptophyta</taxon>
        <taxon>Embryophyta</taxon>
        <taxon>Tracheophyta</taxon>
        <taxon>Spermatophyta</taxon>
        <taxon>Magnoliopsida</taxon>
        <taxon>eudicotyledons</taxon>
        <taxon>Gunneridae</taxon>
        <taxon>Pentapetalae</taxon>
        <taxon>rosids</taxon>
        <taxon>fabids</taxon>
        <taxon>Rosales</taxon>
        <taxon>Rhamnaceae</taxon>
        <taxon>Paliureae</taxon>
        <taxon>Ziziphus</taxon>
    </lineage>
</organism>
<accession>A0A978UKE8</accession>
<dbReference type="Proteomes" id="UP000813462">
    <property type="component" value="Unassembled WGS sequence"/>
</dbReference>
<dbReference type="CDD" id="cd00029">
    <property type="entry name" value="C1"/>
    <property type="match status" value="1"/>
</dbReference>
<dbReference type="AlphaFoldDB" id="A0A978UKE8"/>
<dbReference type="Pfam" id="PF03107">
    <property type="entry name" value="C1_2"/>
    <property type="match status" value="1"/>
</dbReference>
<dbReference type="PANTHER" id="PTHR46288:SF27">
    <property type="entry name" value="CYSTEINE_HISTIDINE-RICH C1 DOMAIN FAMILY PROTEIN"/>
    <property type="match status" value="1"/>
</dbReference>
<dbReference type="EMBL" id="JAEACU010000010">
    <property type="protein sequence ID" value="KAH7515300.1"/>
    <property type="molecule type" value="Genomic_DNA"/>
</dbReference>
<evidence type="ECO:0000313" key="4">
    <source>
        <dbReference type="EMBL" id="KAH7515300.1"/>
    </source>
</evidence>